<comment type="caution">
    <text evidence="1">The sequence shown here is derived from an EMBL/GenBank/DDBJ whole genome shotgun (WGS) entry which is preliminary data.</text>
</comment>
<sequence length="89" mass="10681">MQKKFDKANIKYTSEVPLTINYKDDYKFKRYADFLVDDEVVLEIKRGKRLCGKDFDQTYEYLKILNQKLGLLVLFAPEEVKIHRVLNLY</sequence>
<accession>A0A2H0V5S0</accession>
<evidence type="ECO:0000313" key="1">
    <source>
        <dbReference type="EMBL" id="PIR94411.1"/>
    </source>
</evidence>
<gene>
    <name evidence="1" type="ORF">COT97_01355</name>
</gene>
<name>A0A2H0V5S0_9BACT</name>
<evidence type="ECO:0000313" key="2">
    <source>
        <dbReference type="Proteomes" id="UP000229901"/>
    </source>
</evidence>
<organism evidence="1 2">
    <name type="scientific">Candidatus Falkowbacteria bacterium CG10_big_fil_rev_8_21_14_0_10_39_11</name>
    <dbReference type="NCBI Taxonomy" id="1974565"/>
    <lineage>
        <taxon>Bacteria</taxon>
        <taxon>Candidatus Falkowiibacteriota</taxon>
    </lineage>
</organism>
<reference evidence="2" key="1">
    <citation type="submission" date="2017-09" db="EMBL/GenBank/DDBJ databases">
        <title>Depth-based differentiation of microbial function through sediment-hosted aquifers and enrichment of novel symbionts in the deep terrestrial subsurface.</title>
        <authorList>
            <person name="Probst A.J."/>
            <person name="Ladd B."/>
            <person name="Jarett J.K."/>
            <person name="Geller-Mcgrath D.E."/>
            <person name="Sieber C.M.K."/>
            <person name="Emerson J.B."/>
            <person name="Anantharaman K."/>
            <person name="Thomas B.C."/>
            <person name="Malmstrom R."/>
            <person name="Stieglmeier M."/>
            <person name="Klingl A."/>
            <person name="Woyke T."/>
            <person name="Ryan C.M."/>
            <person name="Banfield J.F."/>
        </authorList>
    </citation>
    <scope>NUCLEOTIDE SEQUENCE [LARGE SCALE GENOMIC DNA]</scope>
</reference>
<evidence type="ECO:0008006" key="3">
    <source>
        <dbReference type="Google" id="ProtNLM"/>
    </source>
</evidence>
<dbReference type="Proteomes" id="UP000229901">
    <property type="component" value="Unassembled WGS sequence"/>
</dbReference>
<proteinExistence type="predicted"/>
<dbReference type="NCBIfam" id="TIGR04256">
    <property type="entry name" value="GxxExxY"/>
    <property type="match status" value="1"/>
</dbReference>
<dbReference type="Pfam" id="PF13366">
    <property type="entry name" value="PDDEXK_3"/>
    <property type="match status" value="1"/>
</dbReference>
<dbReference type="AlphaFoldDB" id="A0A2H0V5S0"/>
<protein>
    <recommendedName>
        <fullName evidence="3">GxxExxY protein</fullName>
    </recommendedName>
</protein>
<dbReference type="EMBL" id="PFAP01000006">
    <property type="protein sequence ID" value="PIR94411.1"/>
    <property type="molecule type" value="Genomic_DNA"/>
</dbReference>
<dbReference type="InterPro" id="IPR026350">
    <property type="entry name" value="GxxExxY"/>
</dbReference>